<protein>
    <submittedName>
        <fullName evidence="1">Uncharacterized protein</fullName>
    </submittedName>
</protein>
<evidence type="ECO:0000313" key="1">
    <source>
        <dbReference type="EMBL" id="KAE9403301.1"/>
    </source>
</evidence>
<dbReference type="Proteomes" id="UP000799118">
    <property type="component" value="Unassembled WGS sequence"/>
</dbReference>
<proteinExistence type="predicted"/>
<dbReference type="EMBL" id="ML769426">
    <property type="protein sequence ID" value="KAE9403301.1"/>
    <property type="molecule type" value="Genomic_DNA"/>
</dbReference>
<name>A0A6A4HZ41_9AGAR</name>
<reference evidence="1" key="1">
    <citation type="journal article" date="2019" name="Environ. Microbiol.">
        <title>Fungal ecological strategies reflected in gene transcription - a case study of two litter decomposers.</title>
        <authorList>
            <person name="Barbi F."/>
            <person name="Kohler A."/>
            <person name="Barry K."/>
            <person name="Baskaran P."/>
            <person name="Daum C."/>
            <person name="Fauchery L."/>
            <person name="Ihrmark K."/>
            <person name="Kuo A."/>
            <person name="LaButti K."/>
            <person name="Lipzen A."/>
            <person name="Morin E."/>
            <person name="Grigoriev I.V."/>
            <person name="Henrissat B."/>
            <person name="Lindahl B."/>
            <person name="Martin F."/>
        </authorList>
    </citation>
    <scope>NUCLEOTIDE SEQUENCE</scope>
    <source>
        <strain evidence="1">JB14</strain>
    </source>
</reference>
<gene>
    <name evidence="1" type="ORF">BT96DRAFT_990341</name>
</gene>
<evidence type="ECO:0000313" key="2">
    <source>
        <dbReference type="Proteomes" id="UP000799118"/>
    </source>
</evidence>
<accession>A0A6A4HZ41</accession>
<keyword evidence="2" id="KW-1185">Reference proteome</keyword>
<dbReference type="AlphaFoldDB" id="A0A6A4HZ41"/>
<organism evidence="1 2">
    <name type="scientific">Gymnopus androsaceus JB14</name>
    <dbReference type="NCBI Taxonomy" id="1447944"/>
    <lineage>
        <taxon>Eukaryota</taxon>
        <taxon>Fungi</taxon>
        <taxon>Dikarya</taxon>
        <taxon>Basidiomycota</taxon>
        <taxon>Agaricomycotina</taxon>
        <taxon>Agaricomycetes</taxon>
        <taxon>Agaricomycetidae</taxon>
        <taxon>Agaricales</taxon>
        <taxon>Marasmiineae</taxon>
        <taxon>Omphalotaceae</taxon>
        <taxon>Gymnopus</taxon>
    </lineage>
</organism>
<sequence length="185" mass="19584">MTVDECAATLPLAAQDSSEEDFEMVGVSELEKSLPTSSLAGPSSSSTLVREENAVQASLASVLVTVQQDLPVTKIMRWCFMDVPHCPPLEILAPVTSCPNFDHLGQLTKSPSLPNLDVESSSTTHSTSMGTELTITTVALRDPLPRISSAELAVTTVAIISNVVVPSRFVIPIVAAQSSEHSLIV</sequence>